<dbReference type="Gene3D" id="2.60.200.20">
    <property type="match status" value="1"/>
</dbReference>
<proteinExistence type="predicted"/>
<feature type="compositionally biased region" description="Basic and acidic residues" evidence="1">
    <location>
        <begin position="140"/>
        <end position="152"/>
    </location>
</feature>
<name>A0A3E2U0C8_9FIRM</name>
<dbReference type="CDD" id="cd00060">
    <property type="entry name" value="FHA"/>
    <property type="match status" value="1"/>
</dbReference>
<dbReference type="Pfam" id="PF00498">
    <property type="entry name" value="FHA"/>
    <property type="match status" value="1"/>
</dbReference>
<dbReference type="RefSeq" id="WP_117529628.1">
    <property type="nucleotide sequence ID" value="NZ_CABVEM010000002.1"/>
</dbReference>
<dbReference type="SMART" id="SM00240">
    <property type="entry name" value="FHA"/>
    <property type="match status" value="1"/>
</dbReference>
<dbReference type="Pfam" id="PF14018">
    <property type="entry name" value="DUF4234"/>
    <property type="match status" value="1"/>
</dbReference>
<protein>
    <submittedName>
        <fullName evidence="4">DUF4234 domain-containing protein</fullName>
    </submittedName>
</protein>
<feature type="domain" description="FHA" evidence="3">
    <location>
        <begin position="185"/>
        <end position="236"/>
    </location>
</feature>
<keyword evidence="2" id="KW-0472">Membrane</keyword>
<feature type="transmembrane region" description="Helical" evidence="2">
    <location>
        <begin position="108"/>
        <end position="128"/>
    </location>
</feature>
<dbReference type="InterPro" id="IPR000253">
    <property type="entry name" value="FHA_dom"/>
</dbReference>
<dbReference type="AlphaFoldDB" id="A0A3E2U0C8"/>
<dbReference type="Proteomes" id="UP000260782">
    <property type="component" value="Unassembled WGS sequence"/>
</dbReference>
<evidence type="ECO:0000313" key="5">
    <source>
        <dbReference type="Proteomes" id="UP000260782"/>
    </source>
</evidence>
<organism evidence="4 5">
    <name type="scientific">Faecalibacterium prausnitzii</name>
    <dbReference type="NCBI Taxonomy" id="853"/>
    <lineage>
        <taxon>Bacteria</taxon>
        <taxon>Bacillati</taxon>
        <taxon>Bacillota</taxon>
        <taxon>Clostridia</taxon>
        <taxon>Eubacteriales</taxon>
        <taxon>Oscillospiraceae</taxon>
        <taxon>Faecalibacterium</taxon>
    </lineage>
</organism>
<dbReference type="SUPFAM" id="SSF49879">
    <property type="entry name" value="SMAD/FHA domain"/>
    <property type="match status" value="1"/>
</dbReference>
<dbReference type="EMBL" id="QVES01000004">
    <property type="protein sequence ID" value="RGB87929.1"/>
    <property type="molecule type" value="Genomic_DNA"/>
</dbReference>
<comment type="caution">
    <text evidence="4">The sequence shown here is derived from an EMBL/GenBank/DDBJ whole genome shotgun (WGS) entry which is preliminary data.</text>
</comment>
<accession>A0A3E2U0C8</accession>
<evidence type="ECO:0000256" key="1">
    <source>
        <dbReference type="SAM" id="MobiDB-lite"/>
    </source>
</evidence>
<keyword evidence="2" id="KW-0812">Transmembrane</keyword>
<dbReference type="PROSITE" id="PS50006">
    <property type="entry name" value="FHA_DOMAIN"/>
    <property type="match status" value="1"/>
</dbReference>
<dbReference type="InterPro" id="IPR008984">
    <property type="entry name" value="SMAD_FHA_dom_sf"/>
</dbReference>
<feature type="region of interest" description="Disordered" evidence="1">
    <location>
        <begin position="140"/>
        <end position="160"/>
    </location>
</feature>
<sequence length="280" mass="31824">MPERRRKRTNQDRGTDEVKQDRSLLLYVLLSFVTFSVYHFYFMDLWAKDVNILCEKDGKHTVGVEKMMLFSVLTFGVYKYVWLAEIVDRICDNAAEYDVEVRQDSETFFVWMILVPVLGYLVAMYRAIQDTNRLAEAYERSRQKRTEVHDNPNTKPPPPCMRGRLSGLTGSLAGRSFELIPGRSVELGRNPAEVSLIVRGEKISRIHCTVQYNGKDLGFNVTDHSRNGVFVNGVRIPYNVPTYVSGKSIVALADGANKFQLIEAADEDDRSPALGADNEE</sequence>
<evidence type="ECO:0000256" key="2">
    <source>
        <dbReference type="SAM" id="Phobius"/>
    </source>
</evidence>
<dbReference type="InterPro" id="IPR025328">
    <property type="entry name" value="DUF4234"/>
</dbReference>
<evidence type="ECO:0000259" key="3">
    <source>
        <dbReference type="PROSITE" id="PS50006"/>
    </source>
</evidence>
<reference evidence="4 5" key="1">
    <citation type="submission" date="2018-08" db="EMBL/GenBank/DDBJ databases">
        <title>A genome reference for cultivated species of the human gut microbiota.</title>
        <authorList>
            <person name="Zou Y."/>
            <person name="Xue W."/>
            <person name="Luo G."/>
        </authorList>
    </citation>
    <scope>NUCLEOTIDE SEQUENCE [LARGE SCALE GENOMIC DNA]</scope>
    <source>
        <strain evidence="4 5">AF31-14AC</strain>
    </source>
</reference>
<feature type="transmembrane region" description="Helical" evidence="2">
    <location>
        <begin position="24"/>
        <end position="41"/>
    </location>
</feature>
<gene>
    <name evidence="4" type="ORF">DWZ25_04945</name>
</gene>
<keyword evidence="2" id="KW-1133">Transmembrane helix</keyword>
<evidence type="ECO:0000313" key="4">
    <source>
        <dbReference type="EMBL" id="RGB87929.1"/>
    </source>
</evidence>